<dbReference type="RefSeq" id="WP_141497145.1">
    <property type="nucleotide sequence ID" value="NZ_CP082346.1"/>
</dbReference>
<sequence length="169" mass="19362">MSFSYVLRRRVMFIILGGLLTLLFVLALTLWLIVNRRLPDCESDSMIITHEAERLVVSRGVWKVQNRFLHATGNYNGIISYYGLDHKLLSREPVDVSFELKYGFTGSVLRSETTSLSYNLGNRADDESIARYTSAGLSLGHINYGWIYRLQNKKYVLGNNFNPTIICMK</sequence>
<accession>A0ABY2ZSJ1</accession>
<evidence type="ECO:0000313" key="3">
    <source>
        <dbReference type="Proteomes" id="UP000319715"/>
    </source>
</evidence>
<keyword evidence="1" id="KW-1133">Transmembrane helix</keyword>
<feature type="transmembrane region" description="Helical" evidence="1">
    <location>
        <begin position="12"/>
        <end position="34"/>
    </location>
</feature>
<keyword evidence="1" id="KW-0812">Transmembrane</keyword>
<proteinExistence type="predicted"/>
<gene>
    <name evidence="2" type="ORF">FK492_22705</name>
</gene>
<protein>
    <recommendedName>
        <fullName evidence="4">FidL-like membrane protein</fullName>
    </recommendedName>
</protein>
<evidence type="ECO:0000256" key="1">
    <source>
        <dbReference type="SAM" id="Phobius"/>
    </source>
</evidence>
<evidence type="ECO:0000313" key="2">
    <source>
        <dbReference type="EMBL" id="TQC64157.1"/>
    </source>
</evidence>
<dbReference type="GeneID" id="67453604"/>
<keyword evidence="1" id="KW-0472">Membrane</keyword>
<name>A0ABY2ZSJ1_9GAMM</name>
<comment type="caution">
    <text evidence="2">The sequence shown here is derived from an EMBL/GenBank/DDBJ whole genome shotgun (WGS) entry which is preliminary data.</text>
</comment>
<reference evidence="2 3" key="1">
    <citation type="submission" date="2019-06" db="EMBL/GenBank/DDBJ databases">
        <title>Pantoea dispersa Assembly.</title>
        <authorList>
            <person name="Wang J."/>
        </authorList>
    </citation>
    <scope>NUCLEOTIDE SEQUENCE [LARGE SCALE GENOMIC DNA]</scope>
    <source>
        <strain evidence="3">bio</strain>
    </source>
</reference>
<evidence type="ECO:0008006" key="4">
    <source>
        <dbReference type="Google" id="ProtNLM"/>
    </source>
</evidence>
<dbReference type="EMBL" id="VICF01000014">
    <property type="protein sequence ID" value="TQC64157.1"/>
    <property type="molecule type" value="Genomic_DNA"/>
</dbReference>
<dbReference type="Proteomes" id="UP000319715">
    <property type="component" value="Unassembled WGS sequence"/>
</dbReference>
<keyword evidence="3" id="KW-1185">Reference proteome</keyword>
<organism evidence="2 3">
    <name type="scientific">Pantoea dispersa</name>
    <dbReference type="NCBI Taxonomy" id="59814"/>
    <lineage>
        <taxon>Bacteria</taxon>
        <taxon>Pseudomonadati</taxon>
        <taxon>Pseudomonadota</taxon>
        <taxon>Gammaproteobacteria</taxon>
        <taxon>Enterobacterales</taxon>
        <taxon>Erwiniaceae</taxon>
        <taxon>Pantoea</taxon>
    </lineage>
</organism>